<feature type="compositionally biased region" description="Basic and acidic residues" evidence="1">
    <location>
        <begin position="1"/>
        <end position="13"/>
    </location>
</feature>
<dbReference type="AlphaFoldDB" id="A0A9W6Y1U7"/>
<gene>
    <name evidence="2" type="ORF">Pfra01_002021500</name>
</gene>
<dbReference type="EMBL" id="BSXT01002726">
    <property type="protein sequence ID" value="GMF50574.1"/>
    <property type="molecule type" value="Genomic_DNA"/>
</dbReference>
<keyword evidence="3" id="KW-1185">Reference proteome</keyword>
<accession>A0A9W6Y1U7</accession>
<protein>
    <submittedName>
        <fullName evidence="2">Unnamed protein product</fullName>
    </submittedName>
</protein>
<proteinExistence type="predicted"/>
<reference evidence="2" key="1">
    <citation type="submission" date="2023-04" db="EMBL/GenBank/DDBJ databases">
        <title>Phytophthora fragariaefolia NBRC 109709.</title>
        <authorList>
            <person name="Ichikawa N."/>
            <person name="Sato H."/>
            <person name="Tonouchi N."/>
        </authorList>
    </citation>
    <scope>NUCLEOTIDE SEQUENCE</scope>
    <source>
        <strain evidence="2">NBRC 109709</strain>
    </source>
</reference>
<feature type="compositionally biased region" description="Low complexity" evidence="1">
    <location>
        <begin position="46"/>
        <end position="56"/>
    </location>
</feature>
<organism evidence="2 3">
    <name type="scientific">Phytophthora fragariaefolia</name>
    <dbReference type="NCBI Taxonomy" id="1490495"/>
    <lineage>
        <taxon>Eukaryota</taxon>
        <taxon>Sar</taxon>
        <taxon>Stramenopiles</taxon>
        <taxon>Oomycota</taxon>
        <taxon>Peronosporomycetes</taxon>
        <taxon>Peronosporales</taxon>
        <taxon>Peronosporaceae</taxon>
        <taxon>Phytophthora</taxon>
    </lineage>
</organism>
<sequence>MATEHLEKHDQRNLTETPDAMGLFPHTRRPNLPAQNPVLESGLGSGSSETSSSGAGQLEVIPDAFV</sequence>
<comment type="caution">
    <text evidence="2">The sequence shown here is derived from an EMBL/GenBank/DDBJ whole genome shotgun (WGS) entry which is preliminary data.</text>
</comment>
<feature type="region of interest" description="Disordered" evidence="1">
    <location>
        <begin position="1"/>
        <end position="66"/>
    </location>
</feature>
<dbReference type="Proteomes" id="UP001165121">
    <property type="component" value="Unassembled WGS sequence"/>
</dbReference>
<evidence type="ECO:0000313" key="3">
    <source>
        <dbReference type="Proteomes" id="UP001165121"/>
    </source>
</evidence>
<name>A0A9W6Y1U7_9STRA</name>
<evidence type="ECO:0000256" key="1">
    <source>
        <dbReference type="SAM" id="MobiDB-lite"/>
    </source>
</evidence>
<evidence type="ECO:0000313" key="2">
    <source>
        <dbReference type="EMBL" id="GMF50574.1"/>
    </source>
</evidence>